<keyword evidence="3" id="KW-1185">Reference proteome</keyword>
<dbReference type="PANTHER" id="PTHR46112">
    <property type="entry name" value="AMINOPEPTIDASE"/>
    <property type="match status" value="1"/>
</dbReference>
<sequence>MLLNKDRAYAIMDREGLDGLIATSPINVYYLSDYWGALMRMRRTFYNYAFLPRDETAPPALIVTGVEHVRFFHKPELTWMPSIQSYVHPIYLDRRDFDPDVEDPEHVEYGMKWPINHETLSPRDEQYLLFQESHRGNASVNALYALKKAIAEAGLSAGNLGSDDPRVGPWLQEIGLPDVQVSDATTTFRDIRMVKSPDEIALMRKVALMNQEALDVVLDSIEVGMPRDELDLIYNVEVAKRGGKAIYLNTGQNGTHHAMGTVLEGESITFDGLCEYKNYLGDLGRVAVCGEPKPELVRRMKALEVGCQTVLEVVKPGVTGQEVTSAVIDAVRAAGFPGFFFATPHSIGLEHSDHKIPIGPTLPGGNGPFVFEENMIFSLDMPYYEIGWGNLHVEDQILVTANGVEPLTNCDTSLRVRPGASR</sequence>
<dbReference type="EMBL" id="JABBFV010000018">
    <property type="protein sequence ID" value="NML12246.1"/>
    <property type="molecule type" value="Genomic_DNA"/>
</dbReference>
<organism evidence="2 3">
    <name type="scientific">Sphingobium psychrophilum</name>
    <dbReference type="NCBI Taxonomy" id="2728834"/>
    <lineage>
        <taxon>Bacteria</taxon>
        <taxon>Pseudomonadati</taxon>
        <taxon>Pseudomonadota</taxon>
        <taxon>Alphaproteobacteria</taxon>
        <taxon>Sphingomonadales</taxon>
        <taxon>Sphingomonadaceae</taxon>
        <taxon>Sphingobium</taxon>
    </lineage>
</organism>
<dbReference type="Gene3D" id="3.90.230.10">
    <property type="entry name" value="Creatinase/methionine aminopeptidase superfamily"/>
    <property type="match status" value="1"/>
</dbReference>
<dbReference type="AlphaFoldDB" id="A0A7X9WYJ5"/>
<protein>
    <submittedName>
        <fullName evidence="2">Aminopeptidase P family protein</fullName>
    </submittedName>
</protein>
<dbReference type="InterPro" id="IPR029149">
    <property type="entry name" value="Creatin/AminoP/Spt16_N"/>
</dbReference>
<evidence type="ECO:0000313" key="3">
    <source>
        <dbReference type="Proteomes" id="UP000519023"/>
    </source>
</evidence>
<dbReference type="CDD" id="cd01066">
    <property type="entry name" value="APP_MetAP"/>
    <property type="match status" value="1"/>
</dbReference>
<comment type="caution">
    <text evidence="2">The sequence shown here is derived from an EMBL/GenBank/DDBJ whole genome shotgun (WGS) entry which is preliminary data.</text>
</comment>
<reference evidence="2 3" key="1">
    <citation type="submission" date="2020-04" db="EMBL/GenBank/DDBJ databases">
        <title>Sphingobium sp. AR-3-1 isolated from Arctic soil.</title>
        <authorList>
            <person name="Dahal R.H."/>
            <person name="Chaudhary D.K."/>
        </authorList>
    </citation>
    <scope>NUCLEOTIDE SEQUENCE [LARGE SCALE GENOMIC DNA]</scope>
    <source>
        <strain evidence="2 3">AR-3-1</strain>
    </source>
</reference>
<dbReference type="Pfam" id="PF00557">
    <property type="entry name" value="Peptidase_M24"/>
    <property type="match status" value="1"/>
</dbReference>
<feature type="domain" description="Peptidase M24" evidence="1">
    <location>
        <begin position="202"/>
        <end position="401"/>
    </location>
</feature>
<gene>
    <name evidence="2" type="ORF">HHL08_19225</name>
</gene>
<keyword evidence="2" id="KW-0378">Hydrolase</keyword>
<dbReference type="InterPro" id="IPR036005">
    <property type="entry name" value="Creatinase/aminopeptidase-like"/>
</dbReference>
<accession>A0A7X9WYJ5</accession>
<dbReference type="Gene3D" id="3.40.350.10">
    <property type="entry name" value="Creatinase/prolidase N-terminal domain"/>
    <property type="match status" value="1"/>
</dbReference>
<dbReference type="SUPFAM" id="SSF55920">
    <property type="entry name" value="Creatinase/aminopeptidase"/>
    <property type="match status" value="1"/>
</dbReference>
<dbReference type="Proteomes" id="UP000519023">
    <property type="component" value="Unassembled WGS sequence"/>
</dbReference>
<keyword evidence="2" id="KW-0645">Protease</keyword>
<name>A0A7X9WYJ5_9SPHN</name>
<dbReference type="RefSeq" id="WP_169574649.1">
    <property type="nucleotide sequence ID" value="NZ_JABBFV010000018.1"/>
</dbReference>
<dbReference type="PANTHER" id="PTHR46112:SF2">
    <property type="entry name" value="XAA-PRO AMINOPEPTIDASE P-RELATED"/>
    <property type="match status" value="1"/>
</dbReference>
<dbReference type="InterPro" id="IPR000994">
    <property type="entry name" value="Pept_M24"/>
</dbReference>
<dbReference type="GO" id="GO:0004177">
    <property type="term" value="F:aminopeptidase activity"/>
    <property type="evidence" value="ECO:0007669"/>
    <property type="project" value="UniProtKB-KW"/>
</dbReference>
<keyword evidence="2" id="KW-0031">Aminopeptidase</keyword>
<evidence type="ECO:0000313" key="2">
    <source>
        <dbReference type="EMBL" id="NML12246.1"/>
    </source>
</evidence>
<dbReference type="SUPFAM" id="SSF53092">
    <property type="entry name" value="Creatinase/prolidase N-terminal domain"/>
    <property type="match status" value="1"/>
</dbReference>
<evidence type="ECO:0000259" key="1">
    <source>
        <dbReference type="Pfam" id="PF00557"/>
    </source>
</evidence>
<proteinExistence type="predicted"/>
<dbReference type="InterPro" id="IPR050659">
    <property type="entry name" value="Peptidase_M24B"/>
</dbReference>